<gene>
    <name evidence="2" type="ORF">HYDPIDRAFT_33813</name>
</gene>
<sequence length="680" mass="74265">MPRPATRSKNASQHPGHILLEGKVKRRTSEQKQADNARAEQERQEQTAARERGIERLAGIMGQAEEEEGSLLTNPPKPRPKPRILVKLASASKEMERPGNDLSPDEDMSGPMGEGELEEGLEVPQGEDEAAEGEGDQESDDEETPSQALSRRPRTQKMSSRNAVQAARGKLHQEVDGADSGDRVSVDSQKRKEQTSHNQASIKEDWAGVGEVKDWADKLASSKPLNTLLSQRSTSTSRCAGSISSSGSLIKGPRGTPVTASSTRTTTPSNVTTTELQDEERNSYIHDNDQVERNASSKVMASRRRTDTMDIIEIVSGSEEDDDIPPSPVPRSHPSFKKVAAATNAKSKPASTSEGKRSRKRGQHNQDDIGDSASQTGPPPSKRAKTAPHGTSGAQRFGSGVNNKYIKDDLPPGCTTDNVWRRLYISALAHFAAGYDNPWSIPSEKFMSTLQEIWDTVYGGNIEHVVTVGGPVFQIAKQSLNNWRGGFAAAAVAVITTLFANDVDFEDAAQRIEFAKAMLKKNCFLFSQNKGTDAKAWSGLWRSPLVLQTFAHHFNFIQGRVDVPTLDTELGGPRTALALSCAAVCRVLTLVSNDNISFEAAKLGNVWTAVISKGMRYEFNDAVWGSTTRRFLEPIKELSEEQFALVVEEAHKFVKTTAVPASSADSVEDDSEYEDLFAFR</sequence>
<feature type="region of interest" description="Disordered" evidence="1">
    <location>
        <begin position="229"/>
        <end position="405"/>
    </location>
</feature>
<dbReference type="EMBL" id="KN839910">
    <property type="protein sequence ID" value="KIJ58800.1"/>
    <property type="molecule type" value="Genomic_DNA"/>
</dbReference>
<protein>
    <submittedName>
        <fullName evidence="2">Unplaced genomic scaffold scaffold_76, whole genome shotgun sequence</fullName>
    </submittedName>
</protein>
<accession>A0A0C9VMD8</accession>
<dbReference type="OrthoDB" id="3181351at2759"/>
<feature type="compositionally biased region" description="Basic and acidic residues" evidence="1">
    <location>
        <begin position="171"/>
        <end position="195"/>
    </location>
</feature>
<feature type="compositionally biased region" description="Low complexity" evidence="1">
    <location>
        <begin position="256"/>
        <end position="274"/>
    </location>
</feature>
<keyword evidence="3" id="KW-1185">Reference proteome</keyword>
<proteinExistence type="predicted"/>
<evidence type="ECO:0000313" key="3">
    <source>
        <dbReference type="Proteomes" id="UP000053820"/>
    </source>
</evidence>
<feature type="compositionally biased region" description="Polar residues" evidence="1">
    <location>
        <begin position="344"/>
        <end position="353"/>
    </location>
</feature>
<dbReference type="HOGENOM" id="CLU_032278_3_0_1"/>
<feature type="compositionally biased region" description="Basic and acidic residues" evidence="1">
    <location>
        <begin position="279"/>
        <end position="292"/>
    </location>
</feature>
<organism evidence="2 3">
    <name type="scientific">Hydnomerulius pinastri MD-312</name>
    <dbReference type="NCBI Taxonomy" id="994086"/>
    <lineage>
        <taxon>Eukaryota</taxon>
        <taxon>Fungi</taxon>
        <taxon>Dikarya</taxon>
        <taxon>Basidiomycota</taxon>
        <taxon>Agaricomycotina</taxon>
        <taxon>Agaricomycetes</taxon>
        <taxon>Agaricomycetidae</taxon>
        <taxon>Boletales</taxon>
        <taxon>Boletales incertae sedis</taxon>
        <taxon>Leucogyrophana</taxon>
    </lineage>
</organism>
<feature type="region of interest" description="Disordered" evidence="1">
    <location>
        <begin position="1"/>
        <end position="209"/>
    </location>
</feature>
<name>A0A0C9VMD8_9AGAM</name>
<evidence type="ECO:0000313" key="2">
    <source>
        <dbReference type="EMBL" id="KIJ58800.1"/>
    </source>
</evidence>
<dbReference type="Proteomes" id="UP000053820">
    <property type="component" value="Unassembled WGS sequence"/>
</dbReference>
<feature type="compositionally biased region" description="Basic and acidic residues" evidence="1">
    <location>
        <begin position="20"/>
        <end position="55"/>
    </location>
</feature>
<dbReference type="AlphaFoldDB" id="A0A0C9VMD8"/>
<evidence type="ECO:0000256" key="1">
    <source>
        <dbReference type="SAM" id="MobiDB-lite"/>
    </source>
</evidence>
<feature type="compositionally biased region" description="Acidic residues" evidence="1">
    <location>
        <begin position="115"/>
        <end position="144"/>
    </location>
</feature>
<reference evidence="2 3" key="1">
    <citation type="submission" date="2014-04" db="EMBL/GenBank/DDBJ databases">
        <title>Evolutionary Origins and Diversification of the Mycorrhizal Mutualists.</title>
        <authorList>
            <consortium name="DOE Joint Genome Institute"/>
            <consortium name="Mycorrhizal Genomics Consortium"/>
            <person name="Kohler A."/>
            <person name="Kuo A."/>
            <person name="Nagy L.G."/>
            <person name="Floudas D."/>
            <person name="Copeland A."/>
            <person name="Barry K.W."/>
            <person name="Cichocki N."/>
            <person name="Veneault-Fourrey C."/>
            <person name="LaButti K."/>
            <person name="Lindquist E.A."/>
            <person name="Lipzen A."/>
            <person name="Lundell T."/>
            <person name="Morin E."/>
            <person name="Murat C."/>
            <person name="Riley R."/>
            <person name="Ohm R."/>
            <person name="Sun H."/>
            <person name="Tunlid A."/>
            <person name="Henrissat B."/>
            <person name="Grigoriev I.V."/>
            <person name="Hibbett D.S."/>
            <person name="Martin F."/>
        </authorList>
    </citation>
    <scope>NUCLEOTIDE SEQUENCE [LARGE SCALE GENOMIC DNA]</scope>
    <source>
        <strain evidence="2 3">MD-312</strain>
    </source>
</reference>
<feature type="compositionally biased region" description="Low complexity" evidence="1">
    <location>
        <begin position="229"/>
        <end position="248"/>
    </location>
</feature>